<dbReference type="InterPro" id="IPR050367">
    <property type="entry name" value="APC_superfamily"/>
</dbReference>
<feature type="transmembrane region" description="Helical" evidence="6">
    <location>
        <begin position="394"/>
        <end position="414"/>
    </location>
</feature>
<feature type="transmembrane region" description="Helical" evidence="6">
    <location>
        <begin position="276"/>
        <end position="297"/>
    </location>
</feature>
<keyword evidence="3 6" id="KW-0812">Transmembrane</keyword>
<feature type="transmembrane region" description="Helical" evidence="6">
    <location>
        <begin position="139"/>
        <end position="163"/>
    </location>
</feature>
<dbReference type="InterPro" id="IPR002293">
    <property type="entry name" value="AA/rel_permease1"/>
</dbReference>
<feature type="transmembrane region" description="Helical" evidence="6">
    <location>
        <begin position="32"/>
        <end position="53"/>
    </location>
</feature>
<keyword evidence="8" id="KW-1185">Reference proteome</keyword>
<sequence>MDPYAGTLHIWGYITGAVISGELAGFSTGYKYGLGSMIVAHVFTSILMICVSVNLVELTTTLPFTSGSATFAKAAYGGAVGFIIGVAYLCDMIFFGLEACQFFAVVLQTAFETSDAVNFGYWVATIALCFVLNMRPKVFFNVIMGISIVSVLCILVPILVFSSQFNAANAWKTILPDGNITNIWFPFGVWGVIQSFPHSLYLVVCFESLPVSVEEADNVGSNMPRGMFAAVGILLGLSWISLILCAGLPPFASELQKSDVPFLTIFSKLLPDGLGFIVWIIALPPIFASQLSLFYAGTRFAYGLSRSGYLPSILSCTTAHGAPYISMGFISFIWLLFGAILTFQQDSATSPIYLSIGSMFALIAYIVEPLVYVKLKYSLVNIPRPFKISELSGISTSMASFFIAMSFLLGKIVTDRFWQWGFLSIVILYITAIPFITLLCVTISKILQKNYSSRKS</sequence>
<comment type="subcellular location">
    <subcellularLocation>
        <location evidence="1">Cell membrane</location>
        <topology evidence="1">Multi-pass membrane protein</topology>
    </subcellularLocation>
</comment>
<dbReference type="Proteomes" id="UP000193642">
    <property type="component" value="Unassembled WGS sequence"/>
</dbReference>
<dbReference type="OrthoDB" id="3900342at2759"/>
<evidence type="ECO:0000256" key="6">
    <source>
        <dbReference type="SAM" id="Phobius"/>
    </source>
</evidence>
<evidence type="ECO:0000313" key="8">
    <source>
        <dbReference type="Proteomes" id="UP000193642"/>
    </source>
</evidence>
<protein>
    <submittedName>
        <fullName evidence="7">Amino acid transporter</fullName>
    </submittedName>
</protein>
<dbReference type="GO" id="GO:0005886">
    <property type="term" value="C:plasma membrane"/>
    <property type="evidence" value="ECO:0007669"/>
    <property type="project" value="UniProtKB-SubCell"/>
</dbReference>
<feature type="transmembrane region" description="Helical" evidence="6">
    <location>
        <begin position="227"/>
        <end position="252"/>
    </location>
</feature>
<dbReference type="PANTHER" id="PTHR42770">
    <property type="entry name" value="AMINO ACID TRANSPORTER-RELATED"/>
    <property type="match status" value="1"/>
</dbReference>
<comment type="caution">
    <text evidence="7">The sequence shown here is derived from an EMBL/GenBank/DDBJ whole genome shotgun (WGS) entry which is preliminary data.</text>
</comment>
<keyword evidence="4 6" id="KW-1133">Transmembrane helix</keyword>
<feature type="transmembrane region" description="Helical" evidence="6">
    <location>
        <begin position="116"/>
        <end position="132"/>
    </location>
</feature>
<keyword evidence="2" id="KW-1003">Cell membrane</keyword>
<proteinExistence type="predicted"/>
<feature type="transmembrane region" description="Helical" evidence="6">
    <location>
        <begin position="183"/>
        <end position="206"/>
    </location>
</feature>
<gene>
    <name evidence="7" type="ORF">BCR33DRAFT_41358</name>
</gene>
<dbReference type="STRING" id="329046.A0A1Y2CNV6"/>
<feature type="transmembrane region" description="Helical" evidence="6">
    <location>
        <begin position="352"/>
        <end position="373"/>
    </location>
</feature>
<reference evidence="7 8" key="1">
    <citation type="submission" date="2016-07" db="EMBL/GenBank/DDBJ databases">
        <title>Pervasive Adenine N6-methylation of Active Genes in Fungi.</title>
        <authorList>
            <consortium name="DOE Joint Genome Institute"/>
            <person name="Mondo S.J."/>
            <person name="Dannebaum R.O."/>
            <person name="Kuo R.C."/>
            <person name="Labutti K."/>
            <person name="Haridas S."/>
            <person name="Kuo A."/>
            <person name="Salamov A."/>
            <person name="Ahrendt S.R."/>
            <person name="Lipzen A."/>
            <person name="Sullivan W."/>
            <person name="Andreopoulos W.B."/>
            <person name="Clum A."/>
            <person name="Lindquist E."/>
            <person name="Daum C."/>
            <person name="Ramamoorthy G.K."/>
            <person name="Gryganskyi A."/>
            <person name="Culley D."/>
            <person name="Magnuson J.K."/>
            <person name="James T.Y."/>
            <person name="O'Malley M.A."/>
            <person name="Stajich J.E."/>
            <person name="Spatafora J.W."/>
            <person name="Visel A."/>
            <person name="Grigoriev I.V."/>
        </authorList>
    </citation>
    <scope>NUCLEOTIDE SEQUENCE [LARGE SCALE GENOMIC DNA]</scope>
    <source>
        <strain evidence="7 8">JEL800</strain>
    </source>
</reference>
<evidence type="ECO:0000256" key="1">
    <source>
        <dbReference type="ARBA" id="ARBA00004651"/>
    </source>
</evidence>
<dbReference type="GO" id="GO:0022857">
    <property type="term" value="F:transmembrane transporter activity"/>
    <property type="evidence" value="ECO:0007669"/>
    <property type="project" value="InterPro"/>
</dbReference>
<keyword evidence="5 6" id="KW-0472">Membrane</keyword>
<dbReference type="PIRSF" id="PIRSF006060">
    <property type="entry name" value="AA_transporter"/>
    <property type="match status" value="1"/>
</dbReference>
<accession>A0A1Y2CNV6</accession>
<evidence type="ECO:0000313" key="7">
    <source>
        <dbReference type="EMBL" id="ORY48673.1"/>
    </source>
</evidence>
<name>A0A1Y2CNV6_9FUNG</name>
<dbReference type="PANTHER" id="PTHR42770:SF7">
    <property type="entry name" value="MEMBRANE PROTEIN"/>
    <property type="match status" value="1"/>
</dbReference>
<feature type="transmembrane region" description="Helical" evidence="6">
    <location>
        <begin position="420"/>
        <end position="447"/>
    </location>
</feature>
<organism evidence="7 8">
    <name type="scientific">Rhizoclosmatium globosum</name>
    <dbReference type="NCBI Taxonomy" id="329046"/>
    <lineage>
        <taxon>Eukaryota</taxon>
        <taxon>Fungi</taxon>
        <taxon>Fungi incertae sedis</taxon>
        <taxon>Chytridiomycota</taxon>
        <taxon>Chytridiomycota incertae sedis</taxon>
        <taxon>Chytridiomycetes</taxon>
        <taxon>Chytridiales</taxon>
        <taxon>Chytriomycetaceae</taxon>
        <taxon>Rhizoclosmatium</taxon>
    </lineage>
</organism>
<feature type="transmembrane region" description="Helical" evidence="6">
    <location>
        <begin position="74"/>
        <end position="96"/>
    </location>
</feature>
<dbReference type="EMBL" id="MCGO01000011">
    <property type="protein sequence ID" value="ORY48673.1"/>
    <property type="molecule type" value="Genomic_DNA"/>
</dbReference>
<evidence type="ECO:0000256" key="4">
    <source>
        <dbReference type="ARBA" id="ARBA00022989"/>
    </source>
</evidence>
<dbReference type="Pfam" id="PF13520">
    <property type="entry name" value="AA_permease_2"/>
    <property type="match status" value="1"/>
</dbReference>
<evidence type="ECO:0000256" key="2">
    <source>
        <dbReference type="ARBA" id="ARBA00022475"/>
    </source>
</evidence>
<dbReference type="Gene3D" id="1.20.1740.10">
    <property type="entry name" value="Amino acid/polyamine transporter I"/>
    <property type="match status" value="1"/>
</dbReference>
<evidence type="ECO:0000256" key="5">
    <source>
        <dbReference type="ARBA" id="ARBA00023136"/>
    </source>
</evidence>
<evidence type="ECO:0000256" key="3">
    <source>
        <dbReference type="ARBA" id="ARBA00022692"/>
    </source>
</evidence>
<feature type="transmembrane region" description="Helical" evidence="6">
    <location>
        <begin position="309"/>
        <end position="340"/>
    </location>
</feature>
<dbReference type="AlphaFoldDB" id="A0A1Y2CNV6"/>